<dbReference type="InterPro" id="IPR023042">
    <property type="entry name" value="Peptidase_M17_leu_NH2_pept"/>
</dbReference>
<dbReference type="PROSITE" id="PS00631">
    <property type="entry name" value="CYTOSOL_AP"/>
    <property type="match status" value="1"/>
</dbReference>
<sequence length="514" mass="53786">MSESPVNPDSHSTPVSRPFAQPQLHLIDNPHEADADVLVTGIYLDQPLSPTLAVIDKVSDGSVGRLVKQGKVSAKRGDTFLIPGPGTKSDGGGPHLVMILGLGDRLTNESSTISNRSLAFDSAATALRGLPKGSVSGVNVALAECFEEDVHDMIVAGAISALEGQAIYQTGSDATSPEAIGFSGLVESALQQGQSLGQSINHTKRLVNEPPSILFPESFAERARVIADEVGLGIEVWDEKRLEAEGCRAILAVGAGSSRPPRLVILKHNGGGDEPPVAIVGKGVTFDSGGLSIKPSEGMLTMKMDMAGAATVVGVMHALAKLDVKRNVIGVCGLAENMISGSSYKLGDVIETRSGKTIEIHNTDAEGRVVLADTLDVAIGHLPVAMLDLATLTGACMVALGKEVAGLMTNDQSLCDAVSNAARIEGEPVWQLPMFELYDDKIKSKVADIKNVGEARWGGAITAAKFLQQFVGDVPWVHTDIAGPAFADSPLPARDAGATGVMVRTLIRWIQSMS</sequence>
<comment type="subcellular location">
    <subcellularLocation>
        <location evidence="8">Cytoplasm</location>
    </subcellularLocation>
</comment>
<keyword evidence="4 8" id="KW-0031">Aminopeptidase</keyword>
<evidence type="ECO:0000256" key="7">
    <source>
        <dbReference type="ARBA" id="ARBA00023211"/>
    </source>
</evidence>
<dbReference type="EMBL" id="SJPN01000001">
    <property type="protein sequence ID" value="TWU07869.1"/>
    <property type="molecule type" value="Genomic_DNA"/>
</dbReference>
<feature type="binding site" evidence="8">
    <location>
        <position position="364"/>
    </location>
    <ligand>
        <name>Mn(2+)</name>
        <dbReference type="ChEBI" id="CHEBI:29035"/>
        <label>1</label>
    </ligand>
</feature>
<evidence type="ECO:0000259" key="9">
    <source>
        <dbReference type="PROSITE" id="PS00631"/>
    </source>
</evidence>
<accession>A0A5C6B979</accession>
<comment type="catalytic activity">
    <reaction evidence="2 8">
        <text>Release of an N-terminal amino acid, preferentially leucine, but not glutamic or aspartic acids.</text>
        <dbReference type="EC" id="3.4.11.10"/>
    </reaction>
</comment>
<feature type="binding site" evidence="8">
    <location>
        <position position="305"/>
    </location>
    <ligand>
        <name>Mn(2+)</name>
        <dbReference type="ChEBI" id="CHEBI:29035"/>
        <label>2</label>
    </ligand>
</feature>
<keyword evidence="7 8" id="KW-0464">Manganese</keyword>
<dbReference type="PANTHER" id="PTHR11963:SF23">
    <property type="entry name" value="CYTOSOL AMINOPEPTIDASE"/>
    <property type="match status" value="1"/>
</dbReference>
<feature type="binding site" evidence="8">
    <location>
        <position position="287"/>
    </location>
    <ligand>
        <name>Mn(2+)</name>
        <dbReference type="ChEBI" id="CHEBI:29035"/>
        <label>1</label>
    </ligand>
</feature>
<dbReference type="GO" id="GO:0005737">
    <property type="term" value="C:cytoplasm"/>
    <property type="evidence" value="ECO:0007669"/>
    <property type="project" value="UniProtKB-SubCell"/>
</dbReference>
<dbReference type="GO" id="GO:0030145">
    <property type="term" value="F:manganese ion binding"/>
    <property type="evidence" value="ECO:0007669"/>
    <property type="project" value="UniProtKB-UniRule"/>
</dbReference>
<gene>
    <name evidence="8 10" type="primary">pepA</name>
    <name evidence="10" type="ORF">Pla52n_04450</name>
</gene>
<keyword evidence="11" id="KW-1185">Reference proteome</keyword>
<dbReference type="Gene3D" id="3.40.220.10">
    <property type="entry name" value="Leucine Aminopeptidase, subunit E, domain 1"/>
    <property type="match status" value="1"/>
</dbReference>
<dbReference type="AlphaFoldDB" id="A0A5C6B979"/>
<reference evidence="10 11" key="1">
    <citation type="submission" date="2019-02" db="EMBL/GenBank/DDBJ databases">
        <title>Deep-cultivation of Planctomycetes and their phenomic and genomic characterization uncovers novel biology.</title>
        <authorList>
            <person name="Wiegand S."/>
            <person name="Jogler M."/>
            <person name="Boedeker C."/>
            <person name="Pinto D."/>
            <person name="Vollmers J."/>
            <person name="Rivas-Marin E."/>
            <person name="Kohn T."/>
            <person name="Peeters S.H."/>
            <person name="Heuer A."/>
            <person name="Rast P."/>
            <person name="Oberbeckmann S."/>
            <person name="Bunk B."/>
            <person name="Jeske O."/>
            <person name="Meyerdierks A."/>
            <person name="Storesund J.E."/>
            <person name="Kallscheuer N."/>
            <person name="Luecker S."/>
            <person name="Lage O.M."/>
            <person name="Pohl T."/>
            <person name="Merkel B.J."/>
            <person name="Hornburger P."/>
            <person name="Mueller R.-W."/>
            <person name="Bruemmer F."/>
            <person name="Labrenz M."/>
            <person name="Spormann A.M."/>
            <person name="Op Den Camp H."/>
            <person name="Overmann J."/>
            <person name="Amann R."/>
            <person name="Jetten M.S.M."/>
            <person name="Mascher T."/>
            <person name="Medema M.H."/>
            <person name="Devos D.P."/>
            <person name="Kaster A.-K."/>
            <person name="Ovreas L."/>
            <person name="Rohde M."/>
            <person name="Galperin M.Y."/>
            <person name="Jogler C."/>
        </authorList>
    </citation>
    <scope>NUCLEOTIDE SEQUENCE [LARGE SCALE GENOMIC DNA]</scope>
    <source>
        <strain evidence="10 11">Pla52n</strain>
    </source>
</reference>
<feature type="active site" evidence="8">
    <location>
        <position position="368"/>
    </location>
</feature>
<comment type="similarity">
    <text evidence="3 8">Belongs to the peptidase M17 family.</text>
</comment>
<dbReference type="PANTHER" id="PTHR11963">
    <property type="entry name" value="LEUCINE AMINOPEPTIDASE-RELATED"/>
    <property type="match status" value="1"/>
</dbReference>
<dbReference type="OrthoDB" id="9809354at2"/>
<evidence type="ECO:0000256" key="6">
    <source>
        <dbReference type="ARBA" id="ARBA00022801"/>
    </source>
</evidence>
<dbReference type="Pfam" id="PF02789">
    <property type="entry name" value="Peptidase_M17_N"/>
    <property type="match status" value="1"/>
</dbReference>
<keyword evidence="5 8" id="KW-0645">Protease</keyword>
<evidence type="ECO:0000313" key="10">
    <source>
        <dbReference type="EMBL" id="TWU07869.1"/>
    </source>
</evidence>
<dbReference type="PRINTS" id="PR00481">
    <property type="entry name" value="LAMNOPPTDASE"/>
</dbReference>
<feature type="binding site" evidence="8">
    <location>
        <position position="282"/>
    </location>
    <ligand>
        <name>Mn(2+)</name>
        <dbReference type="ChEBI" id="CHEBI:29035"/>
        <label>2</label>
    </ligand>
</feature>
<evidence type="ECO:0000256" key="3">
    <source>
        <dbReference type="ARBA" id="ARBA00009528"/>
    </source>
</evidence>
<dbReference type="InterPro" id="IPR011356">
    <property type="entry name" value="Leucine_aapep/pepB"/>
</dbReference>
<evidence type="ECO:0000256" key="2">
    <source>
        <dbReference type="ARBA" id="ARBA00000967"/>
    </source>
</evidence>
<dbReference type="HAMAP" id="MF_00181">
    <property type="entry name" value="Cytosol_peptidase_M17"/>
    <property type="match status" value="1"/>
</dbReference>
<feature type="binding site" evidence="8">
    <location>
        <position position="287"/>
    </location>
    <ligand>
        <name>Mn(2+)</name>
        <dbReference type="ChEBI" id="CHEBI:29035"/>
        <label>2</label>
    </ligand>
</feature>
<dbReference type="NCBIfam" id="NF002073">
    <property type="entry name" value="PRK00913.1-2"/>
    <property type="match status" value="1"/>
</dbReference>
<evidence type="ECO:0000256" key="5">
    <source>
        <dbReference type="ARBA" id="ARBA00022670"/>
    </source>
</evidence>
<dbReference type="CDD" id="cd00433">
    <property type="entry name" value="Peptidase_M17"/>
    <property type="match status" value="1"/>
</dbReference>
<evidence type="ECO:0000256" key="1">
    <source>
        <dbReference type="ARBA" id="ARBA00000135"/>
    </source>
</evidence>
<dbReference type="InterPro" id="IPR043472">
    <property type="entry name" value="Macro_dom-like"/>
</dbReference>
<dbReference type="InterPro" id="IPR000819">
    <property type="entry name" value="Peptidase_M17_C"/>
</dbReference>
<dbReference type="SUPFAM" id="SSF53187">
    <property type="entry name" value="Zn-dependent exopeptidases"/>
    <property type="match status" value="1"/>
</dbReference>
<keyword evidence="8" id="KW-0963">Cytoplasm</keyword>
<dbReference type="Pfam" id="PF00883">
    <property type="entry name" value="Peptidase_M17"/>
    <property type="match status" value="1"/>
</dbReference>
<keyword evidence="6 8" id="KW-0378">Hydrolase</keyword>
<dbReference type="GO" id="GO:0070006">
    <property type="term" value="F:metalloaminopeptidase activity"/>
    <property type="evidence" value="ECO:0007669"/>
    <property type="project" value="InterPro"/>
</dbReference>
<comment type="catalytic activity">
    <reaction evidence="1 8">
        <text>Release of an N-terminal amino acid, Xaa-|-Yaa-, in which Xaa is preferably Leu, but may be other amino acids including Pro although not Arg or Lys, and Yaa may be Pro. Amino acid amides and methyl esters are also readily hydrolyzed, but rates on arylamides are exceedingly low.</text>
        <dbReference type="EC" id="3.4.11.1"/>
    </reaction>
</comment>
<dbReference type="EC" id="3.4.11.1" evidence="8"/>
<feature type="domain" description="Cytosol aminopeptidase" evidence="9">
    <location>
        <begin position="362"/>
        <end position="369"/>
    </location>
</feature>
<evidence type="ECO:0000256" key="4">
    <source>
        <dbReference type="ARBA" id="ARBA00022438"/>
    </source>
</evidence>
<proteinExistence type="inferred from homology"/>
<comment type="function">
    <text evidence="8">Presumably involved in the processing and regular turnover of intracellular proteins. Catalyzes the removal of unsubstituted N-terminal amino acids from various peptides.</text>
</comment>
<evidence type="ECO:0000313" key="11">
    <source>
        <dbReference type="Proteomes" id="UP000320176"/>
    </source>
</evidence>
<name>A0A5C6B979_9BACT</name>
<feature type="binding site" evidence="8">
    <location>
        <position position="366"/>
    </location>
    <ligand>
        <name>Mn(2+)</name>
        <dbReference type="ChEBI" id="CHEBI:29035"/>
        <label>2</label>
    </ligand>
</feature>
<comment type="caution">
    <text evidence="10">The sequence shown here is derived from an EMBL/GenBank/DDBJ whole genome shotgun (WGS) entry which is preliminary data.</text>
</comment>
<feature type="active site" evidence="8">
    <location>
        <position position="294"/>
    </location>
</feature>
<comment type="cofactor">
    <cofactor evidence="8">
        <name>Mn(2+)</name>
        <dbReference type="ChEBI" id="CHEBI:29035"/>
    </cofactor>
    <text evidence="8">Binds 2 manganese ions per subunit.</text>
</comment>
<evidence type="ECO:0000256" key="8">
    <source>
        <dbReference type="HAMAP-Rule" id="MF_00181"/>
    </source>
</evidence>
<dbReference type="Proteomes" id="UP000320176">
    <property type="component" value="Unassembled WGS sequence"/>
</dbReference>
<dbReference type="SUPFAM" id="SSF52949">
    <property type="entry name" value="Macro domain-like"/>
    <property type="match status" value="1"/>
</dbReference>
<dbReference type="Gene3D" id="3.40.630.10">
    <property type="entry name" value="Zn peptidases"/>
    <property type="match status" value="1"/>
</dbReference>
<protein>
    <recommendedName>
        <fullName evidence="8">Probable cytosol aminopeptidase</fullName>
        <ecNumber evidence="8">3.4.11.1</ecNumber>
    </recommendedName>
    <alternativeName>
        <fullName evidence="8">Leucine aminopeptidase</fullName>
        <shortName evidence="8">LAP</shortName>
        <ecNumber evidence="8">3.4.11.10</ecNumber>
    </alternativeName>
    <alternativeName>
        <fullName evidence="8">Leucyl aminopeptidase</fullName>
    </alternativeName>
</protein>
<feature type="binding site" evidence="8">
    <location>
        <position position="366"/>
    </location>
    <ligand>
        <name>Mn(2+)</name>
        <dbReference type="ChEBI" id="CHEBI:29035"/>
        <label>1</label>
    </ligand>
</feature>
<dbReference type="RefSeq" id="WP_146518015.1">
    <property type="nucleotide sequence ID" value="NZ_SJPN01000001.1"/>
</dbReference>
<keyword evidence="8" id="KW-0479">Metal-binding</keyword>
<dbReference type="GO" id="GO:0006508">
    <property type="term" value="P:proteolysis"/>
    <property type="evidence" value="ECO:0007669"/>
    <property type="project" value="UniProtKB-KW"/>
</dbReference>
<dbReference type="InterPro" id="IPR008283">
    <property type="entry name" value="Peptidase_M17_N"/>
</dbReference>
<organism evidence="10 11">
    <name type="scientific">Stieleria varia</name>
    <dbReference type="NCBI Taxonomy" id="2528005"/>
    <lineage>
        <taxon>Bacteria</taxon>
        <taxon>Pseudomonadati</taxon>
        <taxon>Planctomycetota</taxon>
        <taxon>Planctomycetia</taxon>
        <taxon>Pirellulales</taxon>
        <taxon>Pirellulaceae</taxon>
        <taxon>Stieleria</taxon>
    </lineage>
</organism>
<dbReference type="EC" id="3.4.11.10" evidence="8"/>